<keyword evidence="2" id="KW-0479">Metal-binding</keyword>
<dbReference type="InterPro" id="IPR036010">
    <property type="entry name" value="2Fe-2S_ferredoxin-like_sf"/>
</dbReference>
<dbReference type="InterPro" id="IPR051394">
    <property type="entry name" value="Glutamate_Synthase"/>
</dbReference>
<dbReference type="FunFam" id="3.30.70.20:FF:000035">
    <property type="entry name" value="Iron hydrogenase 1"/>
    <property type="match status" value="1"/>
</dbReference>
<evidence type="ECO:0000256" key="3">
    <source>
        <dbReference type="ARBA" id="ARBA00022737"/>
    </source>
</evidence>
<dbReference type="PRINTS" id="PR00419">
    <property type="entry name" value="ADXRDTASE"/>
</dbReference>
<keyword evidence="3" id="KW-0677">Repeat</keyword>
<dbReference type="SUPFAM" id="SSF54862">
    <property type="entry name" value="4Fe-4S ferredoxins"/>
    <property type="match status" value="1"/>
</dbReference>
<keyword evidence="1" id="KW-0004">4Fe-4S</keyword>
<dbReference type="Gene3D" id="3.30.70.20">
    <property type="match status" value="1"/>
</dbReference>
<dbReference type="Gene3D" id="3.10.20.740">
    <property type="match status" value="1"/>
</dbReference>
<dbReference type="Gene3D" id="3.50.50.60">
    <property type="entry name" value="FAD/NAD(P)-binding domain"/>
    <property type="match status" value="1"/>
</dbReference>
<dbReference type="EMBL" id="LAZR01002073">
    <property type="protein sequence ID" value="KKN34968.1"/>
    <property type="molecule type" value="Genomic_DNA"/>
</dbReference>
<dbReference type="InterPro" id="IPR028261">
    <property type="entry name" value="DPD_II"/>
</dbReference>
<keyword evidence="5" id="KW-0411">Iron-sulfur</keyword>
<dbReference type="InterPro" id="IPR036188">
    <property type="entry name" value="FAD/NAD-bd_sf"/>
</dbReference>
<evidence type="ECO:0000313" key="7">
    <source>
        <dbReference type="EMBL" id="KKN34968.1"/>
    </source>
</evidence>
<dbReference type="GO" id="GO:0051539">
    <property type="term" value="F:4 iron, 4 sulfur cluster binding"/>
    <property type="evidence" value="ECO:0007669"/>
    <property type="project" value="UniProtKB-KW"/>
</dbReference>
<dbReference type="SUPFAM" id="SSF54292">
    <property type="entry name" value="2Fe-2S ferredoxin-like"/>
    <property type="match status" value="1"/>
</dbReference>
<gene>
    <name evidence="7" type="ORF">LCGC14_0788390</name>
</gene>
<name>A0A0F9T0H1_9ZZZZ</name>
<proteinExistence type="predicted"/>
<dbReference type="AlphaFoldDB" id="A0A0F9T0H1"/>
<sequence length="542" mass="59933">MSDGVGEHHMKTIKITIDNQDISVPADSLILDAARELNINIPTLCYLNGYEWFTSCMICVVHEVGTARLLPSCSATVAEGMRIETENEKVLEARKDALDFLLSEHVGDCDAPCRRACPAHMNIPLMIRQIKDEQLEDAIRTVKKDIALPAVLGRICSAPCENGCHRKSYDSAVSICSLKRYVADVDLAQEPPFCPASKANSGKKVAIIGAGPAGLSAAYYLLQDGHACHVYDSNPQPGGMLRYGVPDEDLPQAVLDLEIERIAELGAEFLMERALGTQLRWDDMRKTYDVVIIAAGKIDPRVFETSGLELSPRGISINTKTFETSVPGVFAGGNAVSESRMAIRAVAHGKNLAYSVNQFLETEAVTGPPRRFHSRLGKIGEEEVSEFMKEAEGDERIIPKGGLKDGYKDEEAVRESRRCFGCDCRKPDSCKLRQYSEVYQANQRRFTFVERKRFQKNIQHDHVIYEPGKCIKCGLCIQITKKAGEKLGLTFIDRGFDVRVETPFGEPLSQGLKKVAGDCISACPTAALSWRDRNREKASPIE</sequence>
<evidence type="ECO:0000256" key="5">
    <source>
        <dbReference type="ARBA" id="ARBA00023014"/>
    </source>
</evidence>
<dbReference type="SUPFAM" id="SSF51971">
    <property type="entry name" value="Nucleotide-binding domain"/>
    <property type="match status" value="1"/>
</dbReference>
<evidence type="ECO:0000256" key="2">
    <source>
        <dbReference type="ARBA" id="ARBA00022723"/>
    </source>
</evidence>
<accession>A0A0F9T0H1</accession>
<reference evidence="7" key="1">
    <citation type="journal article" date="2015" name="Nature">
        <title>Complex archaea that bridge the gap between prokaryotes and eukaryotes.</title>
        <authorList>
            <person name="Spang A."/>
            <person name="Saw J.H."/>
            <person name="Jorgensen S.L."/>
            <person name="Zaremba-Niedzwiedzka K."/>
            <person name="Martijn J."/>
            <person name="Lind A.E."/>
            <person name="van Eijk R."/>
            <person name="Schleper C."/>
            <person name="Guy L."/>
            <person name="Ettema T.J."/>
        </authorList>
    </citation>
    <scope>NUCLEOTIDE SEQUENCE</scope>
</reference>
<dbReference type="Pfam" id="PF13510">
    <property type="entry name" value="Fer2_4"/>
    <property type="match status" value="1"/>
</dbReference>
<dbReference type="PANTHER" id="PTHR43100:SF2">
    <property type="entry name" value="BNAA03G19380D PROTEIN"/>
    <property type="match status" value="1"/>
</dbReference>
<dbReference type="PANTHER" id="PTHR43100">
    <property type="entry name" value="GLUTAMATE SYNTHASE [NADPH] SMALL CHAIN"/>
    <property type="match status" value="1"/>
</dbReference>
<dbReference type="InterPro" id="IPR001041">
    <property type="entry name" value="2Fe-2S_ferredoxin-type"/>
</dbReference>
<dbReference type="GO" id="GO:0046872">
    <property type="term" value="F:metal ion binding"/>
    <property type="evidence" value="ECO:0007669"/>
    <property type="project" value="UniProtKB-KW"/>
</dbReference>
<dbReference type="Pfam" id="PF14691">
    <property type="entry name" value="Fer4_20"/>
    <property type="match status" value="1"/>
</dbReference>
<keyword evidence="4" id="KW-0408">Iron</keyword>
<feature type="domain" description="2Fe-2S ferredoxin-type" evidence="6">
    <location>
        <begin position="11"/>
        <end position="89"/>
    </location>
</feature>
<evidence type="ECO:0000259" key="6">
    <source>
        <dbReference type="PROSITE" id="PS51085"/>
    </source>
</evidence>
<dbReference type="PROSITE" id="PS51085">
    <property type="entry name" value="2FE2S_FER_2"/>
    <property type="match status" value="1"/>
</dbReference>
<organism evidence="7">
    <name type="scientific">marine sediment metagenome</name>
    <dbReference type="NCBI Taxonomy" id="412755"/>
    <lineage>
        <taxon>unclassified sequences</taxon>
        <taxon>metagenomes</taxon>
        <taxon>ecological metagenomes</taxon>
    </lineage>
</organism>
<protein>
    <recommendedName>
        <fullName evidence="6">2Fe-2S ferredoxin-type domain-containing protein</fullName>
    </recommendedName>
</protein>
<evidence type="ECO:0000256" key="1">
    <source>
        <dbReference type="ARBA" id="ARBA00022485"/>
    </source>
</evidence>
<comment type="caution">
    <text evidence="7">The sequence shown here is derived from an EMBL/GenBank/DDBJ whole genome shotgun (WGS) entry which is preliminary data.</text>
</comment>
<dbReference type="CDD" id="cd00207">
    <property type="entry name" value="fer2"/>
    <property type="match status" value="1"/>
</dbReference>
<evidence type="ECO:0000256" key="4">
    <source>
        <dbReference type="ARBA" id="ARBA00023004"/>
    </source>
</evidence>
<dbReference type="Pfam" id="PF13450">
    <property type="entry name" value="NAD_binding_8"/>
    <property type="match status" value="1"/>
</dbReference>